<dbReference type="Pfam" id="PF04588">
    <property type="entry name" value="HIG_1_N"/>
    <property type="match status" value="1"/>
</dbReference>
<evidence type="ECO:0000256" key="3">
    <source>
        <dbReference type="ARBA" id="ARBA00023136"/>
    </source>
</evidence>
<evidence type="ECO:0000256" key="2">
    <source>
        <dbReference type="ARBA" id="ARBA00022989"/>
    </source>
</evidence>
<dbReference type="NCBIfam" id="NF033233">
    <property type="entry name" value="twin_helix"/>
    <property type="match status" value="1"/>
</dbReference>
<reference evidence="7" key="1">
    <citation type="journal article" date="2019" name="Int. J. Syst. Evol. Microbiol.">
        <title>The Global Catalogue of Microorganisms (GCM) 10K type strain sequencing project: providing services to taxonomists for standard genome sequencing and annotation.</title>
        <authorList>
            <consortium name="The Broad Institute Genomics Platform"/>
            <consortium name="The Broad Institute Genome Sequencing Center for Infectious Disease"/>
            <person name="Wu L."/>
            <person name="Ma J."/>
        </authorList>
    </citation>
    <scope>NUCLEOTIDE SEQUENCE [LARGE SCALE GENOMIC DNA]</scope>
    <source>
        <strain evidence="7">CGMCC 1.12477</strain>
    </source>
</reference>
<sequence>MRDDPLFYIAAAACLVVVAILILGISNFGKGTMEAAKKSNRMMKLRIVAQFAAVVLILLFVWLSGGRG</sequence>
<dbReference type="Proteomes" id="UP001597186">
    <property type="component" value="Unassembled WGS sequence"/>
</dbReference>
<name>A0ABW4ELS1_9RHOB</name>
<feature type="transmembrane region" description="Helical" evidence="4">
    <location>
        <begin position="6"/>
        <end position="26"/>
    </location>
</feature>
<dbReference type="InterPro" id="IPR007667">
    <property type="entry name" value="Hypoxia_induced_domain"/>
</dbReference>
<protein>
    <submittedName>
        <fullName evidence="6">Twin transmembrane helix small protein</fullName>
    </submittedName>
</protein>
<keyword evidence="3 4" id="KW-0472">Membrane</keyword>
<proteinExistence type="predicted"/>
<keyword evidence="2 4" id="KW-1133">Transmembrane helix</keyword>
<dbReference type="EMBL" id="JBHUDD010000147">
    <property type="protein sequence ID" value="MFD1510869.1"/>
    <property type="molecule type" value="Genomic_DNA"/>
</dbReference>
<comment type="caution">
    <text evidence="6">The sequence shown here is derived from an EMBL/GenBank/DDBJ whole genome shotgun (WGS) entry which is preliminary data.</text>
</comment>
<accession>A0ABW4ELS1</accession>
<feature type="domain" description="HIG1" evidence="5">
    <location>
        <begin position="1"/>
        <end position="68"/>
    </location>
</feature>
<dbReference type="PROSITE" id="PS51503">
    <property type="entry name" value="HIG1"/>
    <property type="match status" value="1"/>
</dbReference>
<keyword evidence="7" id="KW-1185">Reference proteome</keyword>
<dbReference type="Gene3D" id="6.10.140.1320">
    <property type="match status" value="1"/>
</dbReference>
<evidence type="ECO:0000256" key="1">
    <source>
        <dbReference type="ARBA" id="ARBA00022692"/>
    </source>
</evidence>
<evidence type="ECO:0000313" key="7">
    <source>
        <dbReference type="Proteomes" id="UP001597186"/>
    </source>
</evidence>
<feature type="transmembrane region" description="Helical" evidence="4">
    <location>
        <begin position="47"/>
        <end position="65"/>
    </location>
</feature>
<dbReference type="RefSeq" id="WP_379917469.1">
    <property type="nucleotide sequence ID" value="NZ_JBHUDD010000147.1"/>
</dbReference>
<gene>
    <name evidence="6" type="ORF">ACFTOW_15905</name>
</gene>
<organism evidence="6 7">
    <name type="scientific">Lacimonas salitolerans</name>
    <dbReference type="NCBI Taxonomy" id="1323750"/>
    <lineage>
        <taxon>Bacteria</taxon>
        <taxon>Pseudomonadati</taxon>
        <taxon>Pseudomonadota</taxon>
        <taxon>Alphaproteobacteria</taxon>
        <taxon>Rhodobacterales</taxon>
        <taxon>Paracoccaceae</taxon>
        <taxon>Lacimonas</taxon>
    </lineage>
</organism>
<evidence type="ECO:0000313" key="6">
    <source>
        <dbReference type="EMBL" id="MFD1510869.1"/>
    </source>
</evidence>
<keyword evidence="1 4" id="KW-0812">Transmembrane</keyword>
<evidence type="ECO:0000259" key="5">
    <source>
        <dbReference type="PROSITE" id="PS51503"/>
    </source>
</evidence>
<evidence type="ECO:0000256" key="4">
    <source>
        <dbReference type="SAM" id="Phobius"/>
    </source>
</evidence>